<organism evidence="1">
    <name type="scientific">marine metagenome</name>
    <dbReference type="NCBI Taxonomy" id="408172"/>
    <lineage>
        <taxon>unclassified sequences</taxon>
        <taxon>metagenomes</taxon>
        <taxon>ecological metagenomes</taxon>
    </lineage>
</organism>
<evidence type="ECO:0000313" key="1">
    <source>
        <dbReference type="EMBL" id="SVD00698.1"/>
    </source>
</evidence>
<accession>A0A382RUU0</accession>
<proteinExistence type="predicted"/>
<feature type="non-terminal residue" evidence="1">
    <location>
        <position position="56"/>
    </location>
</feature>
<dbReference type="AlphaFoldDB" id="A0A382RUU0"/>
<gene>
    <name evidence="1" type="ORF">METZ01_LOCUS353552</name>
</gene>
<name>A0A382RUU0_9ZZZZ</name>
<sequence>MPLRNLVLAASVGVLIIMMAVTDTEHPPAAGTVLGMSTCTWDPEIFAVIVGAALLL</sequence>
<protein>
    <submittedName>
        <fullName evidence="1">Uncharacterized protein</fullName>
    </submittedName>
</protein>
<dbReference type="EMBL" id="UINC01123912">
    <property type="protein sequence ID" value="SVD00698.1"/>
    <property type="molecule type" value="Genomic_DNA"/>
</dbReference>
<reference evidence="1" key="1">
    <citation type="submission" date="2018-05" db="EMBL/GenBank/DDBJ databases">
        <authorList>
            <person name="Lanie J.A."/>
            <person name="Ng W.-L."/>
            <person name="Kazmierczak K.M."/>
            <person name="Andrzejewski T.M."/>
            <person name="Davidsen T.M."/>
            <person name="Wayne K.J."/>
            <person name="Tettelin H."/>
            <person name="Glass J.I."/>
            <person name="Rusch D."/>
            <person name="Podicherti R."/>
            <person name="Tsui H.-C.T."/>
            <person name="Winkler M.E."/>
        </authorList>
    </citation>
    <scope>NUCLEOTIDE SEQUENCE</scope>
</reference>